<reference evidence="2 3" key="1">
    <citation type="submission" date="2017-03" db="EMBL/GenBank/DDBJ databases">
        <title>Genomes of endolithic fungi from Antarctica.</title>
        <authorList>
            <person name="Coleine C."/>
            <person name="Masonjones S."/>
            <person name="Stajich J.E."/>
        </authorList>
    </citation>
    <scope>NUCLEOTIDE SEQUENCE [LARGE SCALE GENOMIC DNA]</scope>
    <source>
        <strain evidence="2 3">CCFEE 6314</strain>
    </source>
</reference>
<keyword evidence="1" id="KW-0812">Transmembrane</keyword>
<dbReference type="VEuPathDB" id="FungiDB:PV10_03390"/>
<gene>
    <name evidence="2" type="ORF">B0A52_04097</name>
</gene>
<evidence type="ECO:0000313" key="2">
    <source>
        <dbReference type="EMBL" id="RVX72699.1"/>
    </source>
</evidence>
<dbReference type="AlphaFoldDB" id="A0A438NAB9"/>
<proteinExistence type="predicted"/>
<keyword evidence="1" id="KW-0472">Membrane</keyword>
<sequence>MDYSMSQQHANQGKIGLQNQQYSTNTGFLSENGHTLSRIEPMTTHSGASVASFFNGLFATIVGISTLGTSVTFSYVLSSNIQAPRAQNPTFSLDEIHSFLAVSWLLFLLAMAFGSLGSTLLTFYKKHWVADWDGYNGRTSRWAVQMYAVTASAFMGGLVIGAFIILGLVVVAYSPTVGWIAVGVTSFFGLIIMLAVLKQAPWPWRD</sequence>
<feature type="transmembrane region" description="Helical" evidence="1">
    <location>
        <begin position="96"/>
        <end position="123"/>
    </location>
</feature>
<feature type="transmembrane region" description="Helical" evidence="1">
    <location>
        <begin position="144"/>
        <end position="171"/>
    </location>
</feature>
<dbReference type="Proteomes" id="UP000288859">
    <property type="component" value="Unassembled WGS sequence"/>
</dbReference>
<feature type="transmembrane region" description="Helical" evidence="1">
    <location>
        <begin position="177"/>
        <end position="197"/>
    </location>
</feature>
<name>A0A438NAB9_EXOME</name>
<organism evidence="2 3">
    <name type="scientific">Exophiala mesophila</name>
    <name type="common">Black yeast-like fungus</name>
    <dbReference type="NCBI Taxonomy" id="212818"/>
    <lineage>
        <taxon>Eukaryota</taxon>
        <taxon>Fungi</taxon>
        <taxon>Dikarya</taxon>
        <taxon>Ascomycota</taxon>
        <taxon>Pezizomycotina</taxon>
        <taxon>Eurotiomycetes</taxon>
        <taxon>Chaetothyriomycetidae</taxon>
        <taxon>Chaetothyriales</taxon>
        <taxon>Herpotrichiellaceae</taxon>
        <taxon>Exophiala</taxon>
    </lineage>
</organism>
<evidence type="ECO:0000313" key="3">
    <source>
        <dbReference type="Proteomes" id="UP000288859"/>
    </source>
</evidence>
<dbReference type="OrthoDB" id="3599804at2759"/>
<accession>A0A438NAB9</accession>
<feature type="transmembrane region" description="Helical" evidence="1">
    <location>
        <begin position="52"/>
        <end position="76"/>
    </location>
</feature>
<keyword evidence="1" id="KW-1133">Transmembrane helix</keyword>
<protein>
    <submittedName>
        <fullName evidence="2">Uncharacterized protein</fullName>
    </submittedName>
</protein>
<evidence type="ECO:0000256" key="1">
    <source>
        <dbReference type="SAM" id="Phobius"/>
    </source>
</evidence>
<comment type="caution">
    <text evidence="2">The sequence shown here is derived from an EMBL/GenBank/DDBJ whole genome shotgun (WGS) entry which is preliminary data.</text>
</comment>
<dbReference type="EMBL" id="NAJM01000011">
    <property type="protein sequence ID" value="RVX72699.1"/>
    <property type="molecule type" value="Genomic_DNA"/>
</dbReference>